<evidence type="ECO:0000256" key="1">
    <source>
        <dbReference type="SAM" id="SignalP"/>
    </source>
</evidence>
<name>A0A0A9DPN8_ARUDO</name>
<accession>A0A0A9DPN8</accession>
<dbReference type="AlphaFoldDB" id="A0A0A9DPN8"/>
<proteinExistence type="predicted"/>
<feature type="signal peptide" evidence="1">
    <location>
        <begin position="1"/>
        <end position="24"/>
    </location>
</feature>
<feature type="chain" id="PRO_5002043749" evidence="1">
    <location>
        <begin position="25"/>
        <end position="52"/>
    </location>
</feature>
<evidence type="ECO:0000313" key="2">
    <source>
        <dbReference type="EMBL" id="JAD88623.1"/>
    </source>
</evidence>
<organism evidence="2">
    <name type="scientific">Arundo donax</name>
    <name type="common">Giant reed</name>
    <name type="synonym">Donax arundinaceus</name>
    <dbReference type="NCBI Taxonomy" id="35708"/>
    <lineage>
        <taxon>Eukaryota</taxon>
        <taxon>Viridiplantae</taxon>
        <taxon>Streptophyta</taxon>
        <taxon>Embryophyta</taxon>
        <taxon>Tracheophyta</taxon>
        <taxon>Spermatophyta</taxon>
        <taxon>Magnoliopsida</taxon>
        <taxon>Liliopsida</taxon>
        <taxon>Poales</taxon>
        <taxon>Poaceae</taxon>
        <taxon>PACMAD clade</taxon>
        <taxon>Arundinoideae</taxon>
        <taxon>Arundineae</taxon>
        <taxon>Arundo</taxon>
    </lineage>
</organism>
<reference evidence="2" key="2">
    <citation type="journal article" date="2015" name="Data Brief">
        <title>Shoot transcriptome of the giant reed, Arundo donax.</title>
        <authorList>
            <person name="Barrero R.A."/>
            <person name="Guerrero F.D."/>
            <person name="Moolhuijzen P."/>
            <person name="Goolsby J.A."/>
            <person name="Tidwell J."/>
            <person name="Bellgard S.E."/>
            <person name="Bellgard M.I."/>
        </authorList>
    </citation>
    <scope>NUCLEOTIDE SEQUENCE</scope>
    <source>
        <tissue evidence="2">Shoot tissue taken approximately 20 cm above the soil surface</tissue>
    </source>
</reference>
<reference evidence="2" key="1">
    <citation type="submission" date="2014-09" db="EMBL/GenBank/DDBJ databases">
        <authorList>
            <person name="Magalhaes I.L.F."/>
            <person name="Oliveira U."/>
            <person name="Santos F.R."/>
            <person name="Vidigal T.H.D.A."/>
            <person name="Brescovit A.D."/>
            <person name="Santos A.J."/>
        </authorList>
    </citation>
    <scope>NUCLEOTIDE SEQUENCE</scope>
    <source>
        <tissue evidence="2">Shoot tissue taken approximately 20 cm above the soil surface</tissue>
    </source>
</reference>
<dbReference type="EMBL" id="GBRH01209272">
    <property type="protein sequence ID" value="JAD88623.1"/>
    <property type="molecule type" value="Transcribed_RNA"/>
</dbReference>
<protein>
    <submittedName>
        <fullName evidence="2">Uncharacterized protein</fullName>
    </submittedName>
</protein>
<keyword evidence="1" id="KW-0732">Signal</keyword>
<sequence length="52" mass="5665">MEDSMMHTTSILLLGSLCGTFSLGMENCTSRFIRPRGLLCSAFIAFSADLMS</sequence>